<dbReference type="AlphaFoldDB" id="Q2VYK6"/>
<reference evidence="1 2" key="1">
    <citation type="journal article" date="2005" name="DNA Res.">
        <title>Complete genome sequence of the facultative anaerobic magnetotactic bacterium Magnetospirillum sp. strain AMB-1.</title>
        <authorList>
            <person name="Matsunaga T."/>
            <person name="Okamura Y."/>
            <person name="Fukuda Y."/>
            <person name="Wahyudi A.T."/>
            <person name="Murase Y."/>
            <person name="Takeyama H."/>
        </authorList>
    </citation>
    <scope>NUCLEOTIDE SEQUENCE [LARGE SCALE GENOMIC DNA]</scope>
    <source>
        <strain evidence="2">ATCC 700264 / AMB-1</strain>
    </source>
</reference>
<gene>
    <name evidence="1" type="ordered locus">amb4515</name>
</gene>
<dbReference type="HOGENOM" id="CLU_2898919_0_0_5"/>
<organism evidence="1 2">
    <name type="scientific">Paramagnetospirillum magneticum (strain ATCC 700264 / AMB-1)</name>
    <name type="common">Magnetospirillum magneticum</name>
    <dbReference type="NCBI Taxonomy" id="342108"/>
    <lineage>
        <taxon>Bacteria</taxon>
        <taxon>Pseudomonadati</taxon>
        <taxon>Pseudomonadota</taxon>
        <taxon>Alphaproteobacteria</taxon>
        <taxon>Rhodospirillales</taxon>
        <taxon>Magnetospirillaceae</taxon>
        <taxon>Paramagnetospirillum</taxon>
    </lineage>
</organism>
<dbReference type="EMBL" id="AP007255">
    <property type="protein sequence ID" value="BAE53319.1"/>
    <property type="molecule type" value="Genomic_DNA"/>
</dbReference>
<keyword evidence="2" id="KW-1185">Reference proteome</keyword>
<evidence type="ECO:0000313" key="1">
    <source>
        <dbReference type="EMBL" id="BAE53319.1"/>
    </source>
</evidence>
<dbReference type="Proteomes" id="UP000007058">
    <property type="component" value="Chromosome"/>
</dbReference>
<accession>Q2VYK6</accession>
<sequence>MKFAIFFCDDRFNDTNLTSAERVDLLLEMIERGSFGFDDKSVTDVTVVELAGGGRHVAAIAA</sequence>
<evidence type="ECO:0000313" key="2">
    <source>
        <dbReference type="Proteomes" id="UP000007058"/>
    </source>
</evidence>
<dbReference type="KEGG" id="mag:amb4515"/>
<proteinExistence type="predicted"/>
<name>Q2VYK6_PARM1</name>
<dbReference type="OrthoDB" id="9889326at2"/>
<dbReference type="RefSeq" id="WP_011386859.1">
    <property type="nucleotide sequence ID" value="NC_007626.1"/>
</dbReference>
<protein>
    <submittedName>
        <fullName evidence="1">Uncharacterized protein</fullName>
    </submittedName>
</protein>